<proteinExistence type="predicted"/>
<accession>A0ACB8DVM5</accession>
<evidence type="ECO:0000313" key="2">
    <source>
        <dbReference type="Proteomes" id="UP000821865"/>
    </source>
</evidence>
<dbReference type="Proteomes" id="UP000821865">
    <property type="component" value="Chromosome 1"/>
</dbReference>
<dbReference type="EMBL" id="CM023470">
    <property type="protein sequence ID" value="KAH7978328.1"/>
    <property type="molecule type" value="Genomic_DNA"/>
</dbReference>
<comment type="caution">
    <text evidence="1">The sequence shown here is derived from an EMBL/GenBank/DDBJ whole genome shotgun (WGS) entry which is preliminary data.</text>
</comment>
<gene>
    <name evidence="1" type="ORF">HPB49_005198</name>
</gene>
<name>A0ACB8DVM5_DERSI</name>
<keyword evidence="2" id="KW-1185">Reference proteome</keyword>
<organism evidence="1 2">
    <name type="scientific">Dermacentor silvarum</name>
    <name type="common">Tick</name>
    <dbReference type="NCBI Taxonomy" id="543639"/>
    <lineage>
        <taxon>Eukaryota</taxon>
        <taxon>Metazoa</taxon>
        <taxon>Ecdysozoa</taxon>
        <taxon>Arthropoda</taxon>
        <taxon>Chelicerata</taxon>
        <taxon>Arachnida</taxon>
        <taxon>Acari</taxon>
        <taxon>Parasitiformes</taxon>
        <taxon>Ixodida</taxon>
        <taxon>Ixodoidea</taxon>
        <taxon>Ixodidae</taxon>
        <taxon>Rhipicephalinae</taxon>
        <taxon>Dermacentor</taxon>
    </lineage>
</organism>
<protein>
    <submittedName>
        <fullName evidence="1">Uncharacterized protein</fullName>
    </submittedName>
</protein>
<evidence type="ECO:0000313" key="1">
    <source>
        <dbReference type="EMBL" id="KAH7978328.1"/>
    </source>
</evidence>
<sequence length="144" mass="16839">MDRDGLDESSTDVWCKTTIQKYEDRPEDRAALTYAEHLTSFNDNGRPRAQPAVLRYNAYPLSDVLNFKREHLLLFHPFRREVDILDKNKFVEIYDNCVVDILAVKARFSSSHIDLAEMEELCNSIINEEVSERLSTDRQRRSAE</sequence>
<reference evidence="1" key="1">
    <citation type="submission" date="2020-05" db="EMBL/GenBank/DDBJ databases">
        <title>Large-scale comparative analyses of tick genomes elucidate their genetic diversity and vector capacities.</title>
        <authorList>
            <person name="Jia N."/>
            <person name="Wang J."/>
            <person name="Shi W."/>
            <person name="Du L."/>
            <person name="Sun Y."/>
            <person name="Zhan W."/>
            <person name="Jiang J."/>
            <person name="Wang Q."/>
            <person name="Zhang B."/>
            <person name="Ji P."/>
            <person name="Sakyi L.B."/>
            <person name="Cui X."/>
            <person name="Yuan T."/>
            <person name="Jiang B."/>
            <person name="Yang W."/>
            <person name="Lam T.T.-Y."/>
            <person name="Chang Q."/>
            <person name="Ding S."/>
            <person name="Wang X."/>
            <person name="Zhu J."/>
            <person name="Ruan X."/>
            <person name="Zhao L."/>
            <person name="Wei J."/>
            <person name="Que T."/>
            <person name="Du C."/>
            <person name="Cheng J."/>
            <person name="Dai P."/>
            <person name="Han X."/>
            <person name="Huang E."/>
            <person name="Gao Y."/>
            <person name="Liu J."/>
            <person name="Shao H."/>
            <person name="Ye R."/>
            <person name="Li L."/>
            <person name="Wei W."/>
            <person name="Wang X."/>
            <person name="Wang C."/>
            <person name="Yang T."/>
            <person name="Huo Q."/>
            <person name="Li W."/>
            <person name="Guo W."/>
            <person name="Chen H."/>
            <person name="Zhou L."/>
            <person name="Ni X."/>
            <person name="Tian J."/>
            <person name="Zhou Y."/>
            <person name="Sheng Y."/>
            <person name="Liu T."/>
            <person name="Pan Y."/>
            <person name="Xia L."/>
            <person name="Li J."/>
            <person name="Zhao F."/>
            <person name="Cao W."/>
        </authorList>
    </citation>
    <scope>NUCLEOTIDE SEQUENCE</scope>
    <source>
        <strain evidence="1">Dsil-2018</strain>
    </source>
</reference>